<accession>A0A8S3RQW4</accession>
<gene>
    <name evidence="2" type="ORF">MEDL_21583</name>
</gene>
<evidence type="ECO:0000313" key="2">
    <source>
        <dbReference type="EMBL" id="CAG2207298.1"/>
    </source>
</evidence>
<keyword evidence="1" id="KW-0472">Membrane</keyword>
<dbReference type="Proteomes" id="UP000683360">
    <property type="component" value="Unassembled WGS sequence"/>
</dbReference>
<evidence type="ECO:0000256" key="1">
    <source>
        <dbReference type="SAM" id="Phobius"/>
    </source>
</evidence>
<proteinExistence type="predicted"/>
<protein>
    <submittedName>
        <fullName evidence="2">Uncharacterized protein</fullName>
    </submittedName>
</protein>
<name>A0A8S3RQW4_MYTED</name>
<dbReference type="EMBL" id="CAJPWZ010001074">
    <property type="protein sequence ID" value="CAG2207298.1"/>
    <property type="molecule type" value="Genomic_DNA"/>
</dbReference>
<evidence type="ECO:0000313" key="3">
    <source>
        <dbReference type="Proteomes" id="UP000683360"/>
    </source>
</evidence>
<keyword evidence="3" id="KW-1185">Reference proteome</keyword>
<dbReference type="AlphaFoldDB" id="A0A8S3RQW4"/>
<reference evidence="2" key="1">
    <citation type="submission" date="2021-03" db="EMBL/GenBank/DDBJ databases">
        <authorList>
            <person name="Bekaert M."/>
        </authorList>
    </citation>
    <scope>NUCLEOTIDE SEQUENCE</scope>
</reference>
<dbReference type="OrthoDB" id="6133727at2759"/>
<comment type="caution">
    <text evidence="2">The sequence shown here is derived from an EMBL/GenBank/DDBJ whole genome shotgun (WGS) entry which is preliminary data.</text>
</comment>
<feature type="transmembrane region" description="Helical" evidence="1">
    <location>
        <begin position="678"/>
        <end position="701"/>
    </location>
</feature>
<keyword evidence="1" id="KW-1133">Transmembrane helix</keyword>
<sequence length="772" mass="87140">MKTLLIFTLLKVLIFTAGNVILEYRLLSYHNWNNQTVDTNNITHCCNQTEPVSRCISPCTPSVVVTISDRNSTQYNGELENLPRMTAFNFTNLSRSAVVVNLSYWNFMHSRINILVYNENHSSIIIEDSTAKYSSPENAERKVTDHIDTLENRQISAKIKLAWILYNDKVLTPTIVEGKDKLCCENGFLNCMDNYNRKNCSNYCQVSIKRKCYISPSEVDDSNQERICEATAHSSCSKNGKLVCRDRFHGPGCSIKCKNITHGYCTNSDLICKDNYFGYDCSVFCTNGICILNRNSKKMKRFVTVFVEINRTTSFPDIVLGQCTYSLVRNNRIQFKSWVYYTSILNNDPISSSYLSTNITNTQTPDMTVLSTYTDTSITEPYLTTKLLSNTEIMTSSLQPTTVFNTKDELISKDFNSTIDKKSRITKSFQATSFIDLSTTEVQMSSQLVQISFDYTTRLSYETVEKISSTAWSSNTHNLRSTHRLLHSDNQYSFQTFMLNNSQHSTHSLDSVLLQSTLAYEQKSRILTESSVRTILGPLSFDSSSTMNDYEASKLSMTNMSPHSKEYGSVIMQSSAYELKSSVHTILSSSQKFVTNPVNRISTLIVSVSTPRQTTIYSSSLKATKAAPTTPKMVITTSFIVPRRTTSTVSPITSTSNNDSTTGIKNESTLKNWMKDNMLLVLGISIGVAVVLVVVVIILIVRRKKSNKPQPRPELDPSDLFINRRVTLLLGPDDELMPDMQPAVTHSNPLYSSEFVERKHSNYTGNRDSHFC</sequence>
<keyword evidence="1" id="KW-0812">Transmembrane</keyword>
<organism evidence="2 3">
    <name type="scientific">Mytilus edulis</name>
    <name type="common">Blue mussel</name>
    <dbReference type="NCBI Taxonomy" id="6550"/>
    <lineage>
        <taxon>Eukaryota</taxon>
        <taxon>Metazoa</taxon>
        <taxon>Spiralia</taxon>
        <taxon>Lophotrochozoa</taxon>
        <taxon>Mollusca</taxon>
        <taxon>Bivalvia</taxon>
        <taxon>Autobranchia</taxon>
        <taxon>Pteriomorphia</taxon>
        <taxon>Mytilida</taxon>
        <taxon>Mytiloidea</taxon>
        <taxon>Mytilidae</taxon>
        <taxon>Mytilinae</taxon>
        <taxon>Mytilus</taxon>
    </lineage>
</organism>